<keyword evidence="2 4" id="KW-0238">DNA-binding</keyword>
<proteinExistence type="inferred from homology"/>
<dbReference type="PANTHER" id="PTHR37550:SF3">
    <property type="entry name" value="ANTITOXIN VAPB1"/>
    <property type="match status" value="1"/>
</dbReference>
<dbReference type="PROSITE" id="PS51740">
    <property type="entry name" value="SPOVT_ABRB"/>
    <property type="match status" value="1"/>
</dbReference>
<dbReference type="GO" id="GO:0003677">
    <property type="term" value="F:DNA binding"/>
    <property type="evidence" value="ECO:0007669"/>
    <property type="project" value="UniProtKB-UniRule"/>
</dbReference>
<dbReference type="OrthoDB" id="7173678at2"/>
<accession>A0A2R4WP49</accession>
<gene>
    <name evidence="4" type="ORF">DA075_22530</name>
</gene>
<feature type="domain" description="SpoVT-AbrB" evidence="3">
    <location>
        <begin position="4"/>
        <end position="44"/>
    </location>
</feature>
<reference evidence="4 5" key="1">
    <citation type="submission" date="2018-04" db="EMBL/GenBank/DDBJ databases">
        <title>Methylobacterium sp. PR1016A genome.</title>
        <authorList>
            <person name="Park W."/>
        </authorList>
    </citation>
    <scope>NUCLEOTIDE SEQUENCE [LARGE SCALE GENOMIC DNA]</scope>
    <source>
        <strain evidence="4 5">PR1016A</strain>
    </source>
</reference>
<evidence type="ECO:0000259" key="3">
    <source>
        <dbReference type="PROSITE" id="PS51740"/>
    </source>
</evidence>
<dbReference type="RefSeq" id="WP_099955122.1">
    <property type="nucleotide sequence ID" value="NZ_CP028843.1"/>
</dbReference>
<protein>
    <submittedName>
        <fullName evidence="4">AbrB/MazE/SpoVT family DNA-binding domain-containing protein</fullName>
    </submittedName>
</protein>
<comment type="similarity">
    <text evidence="1">Belongs to the VapB family.</text>
</comment>
<dbReference type="Gene3D" id="2.10.260.10">
    <property type="match status" value="1"/>
</dbReference>
<evidence type="ECO:0000313" key="4">
    <source>
        <dbReference type="EMBL" id="AWB23332.1"/>
    </source>
</evidence>
<dbReference type="AlphaFoldDB" id="A0A2R4WP49"/>
<dbReference type="SUPFAM" id="SSF89447">
    <property type="entry name" value="AbrB/MazE/MraZ-like"/>
    <property type="match status" value="1"/>
</dbReference>
<dbReference type="EMBL" id="CP028843">
    <property type="protein sequence ID" value="AWB23332.1"/>
    <property type="molecule type" value="Genomic_DNA"/>
</dbReference>
<dbReference type="Pfam" id="PF04014">
    <property type="entry name" value="MazE_antitoxin"/>
    <property type="match status" value="1"/>
</dbReference>
<dbReference type="InterPro" id="IPR037914">
    <property type="entry name" value="SpoVT-AbrB_sf"/>
</dbReference>
<evidence type="ECO:0000313" key="5">
    <source>
        <dbReference type="Proteomes" id="UP000244755"/>
    </source>
</evidence>
<name>A0A2R4WP49_9HYPH</name>
<dbReference type="Proteomes" id="UP000244755">
    <property type="component" value="Chromosome 1"/>
</dbReference>
<dbReference type="InterPro" id="IPR007159">
    <property type="entry name" value="SpoVT-AbrB_dom"/>
</dbReference>
<organism evidence="4 5">
    <name type="scientific">Methylobacterium currus</name>
    <dbReference type="NCBI Taxonomy" id="2051553"/>
    <lineage>
        <taxon>Bacteria</taxon>
        <taxon>Pseudomonadati</taxon>
        <taxon>Pseudomonadota</taxon>
        <taxon>Alphaproteobacteria</taxon>
        <taxon>Hyphomicrobiales</taxon>
        <taxon>Methylobacteriaceae</taxon>
        <taxon>Methylobacterium</taxon>
    </lineage>
</organism>
<keyword evidence="5" id="KW-1185">Reference proteome</keyword>
<dbReference type="PANTHER" id="PTHR37550">
    <property type="entry name" value="ANTITOXIN VAPB1"/>
    <property type="match status" value="1"/>
</dbReference>
<evidence type="ECO:0000256" key="2">
    <source>
        <dbReference type="PROSITE-ProRule" id="PRU01076"/>
    </source>
</evidence>
<evidence type="ECO:0000256" key="1">
    <source>
        <dbReference type="ARBA" id="ARBA00007924"/>
    </source>
</evidence>
<dbReference type="KEGG" id="mee:DA075_22530"/>
<dbReference type="InterPro" id="IPR051734">
    <property type="entry name" value="VapB_TA_antitoxins"/>
</dbReference>
<sequence length="75" mass="8411">MAVAKLFMSGGSQAVRLPREFRFDGSAVEIFRRGDEVVLRERPTHLSVLLDIIDSMPADMLTDLHDGLPEEREGL</sequence>